<reference evidence="1 2" key="1">
    <citation type="submission" date="2015-05" db="EMBL/GenBank/DDBJ databases">
        <authorList>
            <person name="Goodhead I."/>
        </authorList>
    </citation>
    <scope>NUCLEOTIDE SEQUENCE [LARGE SCALE GENOMIC DNA]</scope>
    <source>
        <strain evidence="2">morsitans</strain>
    </source>
</reference>
<name>A0A193QMT9_SODGM</name>
<evidence type="ECO:0008006" key="3">
    <source>
        <dbReference type="Google" id="ProtNLM"/>
    </source>
</evidence>
<accession>A0A193QMT9</accession>
<organism evidence="1 2">
    <name type="scientific">Sodalis glossinidius (strain morsitans)</name>
    <dbReference type="NCBI Taxonomy" id="343509"/>
    <lineage>
        <taxon>Bacteria</taxon>
        <taxon>Pseudomonadati</taxon>
        <taxon>Pseudomonadota</taxon>
        <taxon>Gammaproteobacteria</taxon>
        <taxon>Enterobacterales</taxon>
        <taxon>Bruguierivoracaceae</taxon>
        <taxon>Sodalis</taxon>
    </lineage>
</organism>
<sequence length="55" mass="6206">MKLINYLAIKSLIQEKFASIVGSTQGFVSHVITGRSFPSGRKALLWMIGWSRHMI</sequence>
<evidence type="ECO:0000313" key="1">
    <source>
        <dbReference type="EMBL" id="CRL46235.1"/>
    </source>
</evidence>
<protein>
    <recommendedName>
        <fullName evidence="3">Transcriptional regulator</fullName>
    </recommendedName>
</protein>
<dbReference type="EMBL" id="LN854557">
    <property type="protein sequence ID" value="CRL46235.1"/>
    <property type="molecule type" value="Genomic_DNA"/>
</dbReference>
<evidence type="ECO:0000313" key="2">
    <source>
        <dbReference type="Proteomes" id="UP000245838"/>
    </source>
</evidence>
<proteinExistence type="predicted"/>
<dbReference type="Proteomes" id="UP000245838">
    <property type="component" value="Chromosome sggmmb4_Chromosome"/>
</dbReference>
<dbReference type="AlphaFoldDB" id="A0A193QMT9"/>
<gene>
    <name evidence="1" type="ORF">SGGMMB4_04681</name>
</gene>